<evidence type="ECO:0000313" key="3">
    <source>
        <dbReference type="Proteomes" id="UP000694843"/>
    </source>
</evidence>
<dbReference type="Proteomes" id="UP000694843">
    <property type="component" value="Unplaced"/>
</dbReference>
<keyword evidence="3" id="KW-1185">Reference proteome</keyword>
<reference evidence="4" key="1">
    <citation type="submission" date="2025-08" db="UniProtKB">
        <authorList>
            <consortium name="RefSeq"/>
        </authorList>
    </citation>
    <scope>IDENTIFICATION</scope>
    <source>
        <tissue evidence="4">Whole organism</tissue>
    </source>
</reference>
<feature type="compositionally biased region" description="Low complexity" evidence="2">
    <location>
        <begin position="916"/>
        <end position="931"/>
    </location>
</feature>
<protein>
    <submittedName>
        <fullName evidence="4">Uncharacterized protein LOC108682765</fullName>
    </submittedName>
</protein>
<dbReference type="InterPro" id="IPR011989">
    <property type="entry name" value="ARM-like"/>
</dbReference>
<feature type="region of interest" description="Disordered" evidence="2">
    <location>
        <begin position="1"/>
        <end position="51"/>
    </location>
</feature>
<feature type="region of interest" description="Disordered" evidence="2">
    <location>
        <begin position="648"/>
        <end position="808"/>
    </location>
</feature>
<dbReference type="PROSITE" id="PS50077">
    <property type="entry name" value="HEAT_REPEAT"/>
    <property type="match status" value="1"/>
</dbReference>
<accession>A0A979FHN0</accession>
<feature type="compositionally biased region" description="Low complexity" evidence="2">
    <location>
        <begin position="666"/>
        <end position="679"/>
    </location>
</feature>
<feature type="compositionally biased region" description="Polar residues" evidence="2">
    <location>
        <begin position="648"/>
        <end position="665"/>
    </location>
</feature>
<dbReference type="GO" id="GO:0008287">
    <property type="term" value="C:protein serine/threonine phosphatase complex"/>
    <property type="evidence" value="ECO:0007669"/>
    <property type="project" value="TreeGrafter"/>
</dbReference>
<dbReference type="InterPro" id="IPR021133">
    <property type="entry name" value="HEAT_type_2"/>
</dbReference>
<feature type="repeat" description="HEAT" evidence="1">
    <location>
        <begin position="280"/>
        <end position="317"/>
    </location>
</feature>
<dbReference type="OrthoDB" id="340346at2759"/>
<organism evidence="3 4">
    <name type="scientific">Hyalella azteca</name>
    <name type="common">Amphipod</name>
    <dbReference type="NCBI Taxonomy" id="294128"/>
    <lineage>
        <taxon>Eukaryota</taxon>
        <taxon>Metazoa</taxon>
        <taxon>Ecdysozoa</taxon>
        <taxon>Arthropoda</taxon>
        <taxon>Crustacea</taxon>
        <taxon>Multicrustacea</taxon>
        <taxon>Malacostraca</taxon>
        <taxon>Eumalacostraca</taxon>
        <taxon>Peracarida</taxon>
        <taxon>Amphipoda</taxon>
        <taxon>Senticaudata</taxon>
        <taxon>Talitrida</taxon>
        <taxon>Talitroidea</taxon>
        <taxon>Hyalellidae</taxon>
        <taxon>Hyalella</taxon>
    </lineage>
</organism>
<dbReference type="GO" id="GO:0005829">
    <property type="term" value="C:cytosol"/>
    <property type="evidence" value="ECO:0007669"/>
    <property type="project" value="TreeGrafter"/>
</dbReference>
<feature type="compositionally biased region" description="Polar residues" evidence="2">
    <location>
        <begin position="14"/>
        <end position="51"/>
    </location>
</feature>
<feature type="region of interest" description="Disordered" evidence="2">
    <location>
        <begin position="75"/>
        <end position="108"/>
    </location>
</feature>
<feature type="compositionally biased region" description="Polar residues" evidence="2">
    <location>
        <begin position="680"/>
        <end position="690"/>
    </location>
</feature>
<feature type="region of interest" description="Disordered" evidence="2">
    <location>
        <begin position="956"/>
        <end position="1123"/>
    </location>
</feature>
<sequence length="1123" mass="120881">MHTLRPAEAMAPLNCNQSSGTPPHTPDKSISCSNAASSEPPNSVTCSSDNLALDTKSNTENISYLKVSKMNGMLSESCEGQESNERSPGDGSDLPNGPVEHSLTSSAKTEGLPDWKLRDYLLDTHLPDSRMYLKLPGINNDHDQSSSLPSKDLVPSSNFTHSFLKSILSSIDSKDAVVANAWLETLLDVMDLLPCDVINEEIVPVAVKKSESQHISDRLASCKIIGRLSSKFASNQLRQEVCGAVLTLSQDVGEEVRAAVCGVFAGVAAGLTQDSIRAHLMPSLLNLCCDDKVTVKIAALHAVLDIVPHVDHKVTVKIAALHAVLDIVPHVDHKTRQDSVMPLLQSLCKRCLGCCDVTLPVLAYLLGPLCHALQDDLEKEEKVWLLSRYCQLCSIGLPADEDRSDKVVVSEEELVSLVLSVEEGVARECGGVWRRHADLLHHMASLTLCLPPAMLLPRLIPRVMDRMVTARALPCRVAAVRSLLVYLQQLAPQQQRLVAANTVAVLCKSRSCHHRMLYLTLCELSFSLLPASLFLECFSSAMLALHCDAVPNIRLRVVHLLPAFKSILTMPSDTARLKCLETAVGRLLLTESDRDVRDAVEASIAALEAVHVRQSSASTSCRTSSDGSAHTDAQALLAPDTENCVTSPKLSCHGTTGATTTSPCHTSSRTGSCTSASSTCPDRQSDSACQMRNEPGAKTQMVTKERKNNDTKSLMNFSDNHEQTLSRDPANAVLRNEHSRKNDANDDVKSRFNKNQDRNEEFGKRNPSGIPRIAGLEHQDLKCGSPSSNRRLSAVVPPPTRPPDSSTVLRLSSLDPAADEFIVDTGVRMDESVLRSRLPTPMSLVSPPARVPFSRTLSSSAFSAFTNMKDLKSCSSRLRPPTPSSLRDVSTDTPFVRNGADGTSRLRSSARCMRPVSAAGGSSSSSITGKKSVSHENLRLDGRTNSLMEMTGIPRSESHLAPAGKDFAQSPKNSSRIKPPSKYNSSVENNHHSHSSSSCSSSSLNSCGRYSKPTVYSSPDNSCDPQRPKSSGLYSKTPASSKHSSSRPSSSCSSPGTSRSVSPVQPFSRSSTPGGEGASPRDDDDDKLSLTSPVDGGAKGGGTAARRSCTSTSKLPLPKNKQR</sequence>
<dbReference type="SUPFAM" id="SSF48371">
    <property type="entry name" value="ARM repeat"/>
    <property type="match status" value="1"/>
</dbReference>
<feature type="compositionally biased region" description="Basic and acidic residues" evidence="2">
    <location>
        <begin position="735"/>
        <end position="764"/>
    </location>
</feature>
<dbReference type="KEGG" id="hazt:108682765"/>
<dbReference type="GO" id="GO:0019888">
    <property type="term" value="F:protein phosphatase regulator activity"/>
    <property type="evidence" value="ECO:0007669"/>
    <property type="project" value="TreeGrafter"/>
</dbReference>
<feature type="compositionally biased region" description="Low complexity" evidence="2">
    <location>
        <begin position="1035"/>
        <end position="1064"/>
    </location>
</feature>
<feature type="compositionally biased region" description="Basic and acidic residues" evidence="2">
    <location>
        <begin position="933"/>
        <end position="942"/>
    </location>
</feature>
<dbReference type="PANTHER" id="PTHR21467:SF0">
    <property type="entry name" value="SERINE_THREONINE-PROTEIN PHOSPHATASE 4 REGULATORY SUBUNIT 4"/>
    <property type="match status" value="1"/>
</dbReference>
<dbReference type="Gene3D" id="1.25.10.10">
    <property type="entry name" value="Leucine-rich Repeat Variant"/>
    <property type="match status" value="1"/>
</dbReference>
<dbReference type="AlphaFoldDB" id="A0A979FHN0"/>
<evidence type="ECO:0000256" key="1">
    <source>
        <dbReference type="PROSITE-ProRule" id="PRU00103"/>
    </source>
</evidence>
<name>A0A979FHN0_HYAAZ</name>
<feature type="compositionally biased region" description="Low complexity" evidence="2">
    <location>
        <begin position="873"/>
        <end position="887"/>
    </location>
</feature>
<dbReference type="InterPro" id="IPR016024">
    <property type="entry name" value="ARM-type_fold"/>
</dbReference>
<proteinExistence type="predicted"/>
<dbReference type="PANTHER" id="PTHR21467">
    <property type="entry name" value="PROTEIN PHOSPHATASE 4 REGULATORY SUBUNIT 4 PPP4R4"/>
    <property type="match status" value="1"/>
</dbReference>
<dbReference type="RefSeq" id="XP_047736453.1">
    <property type="nucleotide sequence ID" value="XM_047880497.1"/>
</dbReference>
<feature type="compositionally biased region" description="Polar residues" evidence="2">
    <location>
        <begin position="1014"/>
        <end position="1034"/>
    </location>
</feature>
<dbReference type="GeneID" id="108682765"/>
<evidence type="ECO:0000313" key="4">
    <source>
        <dbReference type="RefSeq" id="XP_047736453.1"/>
    </source>
</evidence>
<gene>
    <name evidence="4" type="primary">LOC108682765</name>
</gene>
<evidence type="ECO:0000256" key="2">
    <source>
        <dbReference type="SAM" id="MobiDB-lite"/>
    </source>
</evidence>
<feature type="compositionally biased region" description="Low complexity" evidence="2">
    <location>
        <begin position="995"/>
        <end position="1006"/>
    </location>
</feature>
<dbReference type="InterPro" id="IPR039918">
    <property type="entry name" value="PPP4R4"/>
</dbReference>
<feature type="region of interest" description="Disordered" evidence="2">
    <location>
        <begin position="873"/>
        <end position="944"/>
    </location>
</feature>